<feature type="transmembrane region" description="Helical" evidence="8">
    <location>
        <begin position="319"/>
        <end position="336"/>
    </location>
</feature>
<evidence type="ECO:0000256" key="2">
    <source>
        <dbReference type="ARBA" id="ARBA00022475"/>
    </source>
</evidence>
<sequence length="491" mass="53750">MQAPARYAAPGILPIAVWLLPAAVLLALILVNPIGYMGGGGDDWHYLQSARCLVREGVCPPRTHWEARFPLILPMAIAMRFLGESAASVQLVPLLYTLAGLLLFSLNVRRLFGPSAAAIAGAVLAATPAISMHALQPMVDPVEFAWCMASLLAGQRAFECRSRSFALVAGACLAMAIFSRTTSILWLPICGLIWLQLPRDARWLARPFCIGMAAILATEALAYWAAVADPLYSWRLMLQHARIPSTELAPWVDTTRSPLLNPDFIAGWRRSMGIEVHWSIDPVLNLLADPKCGLTLMAAVGLAIVYRDAWQSNRTLARLSGYAGLHFLLLTYVLAVDPKPRMFWIEFAAAAAVIGTIIPHAWRAGSHLLPAVLLGLIVARGALLAYDRPDLRQMAVAADTWVANLGPGNVVTDEWTRRTLALTPSVAALPLQEQAARRYLLVLAGRDCPPGHVVTAQKWTRKTWAPFAWARDHALFIAPRIEPTLCVIERR</sequence>
<feature type="transmembrane region" description="Helical" evidence="8">
    <location>
        <begin position="165"/>
        <end position="195"/>
    </location>
</feature>
<comment type="subcellular location">
    <subcellularLocation>
        <location evidence="1">Cell membrane</location>
        <topology evidence="1">Multi-pass membrane protein</topology>
    </subcellularLocation>
</comment>
<dbReference type="PANTHER" id="PTHR33908:SF11">
    <property type="entry name" value="MEMBRANE PROTEIN"/>
    <property type="match status" value="1"/>
</dbReference>
<keyword evidence="4" id="KW-0808">Transferase</keyword>
<feature type="transmembrane region" description="Helical" evidence="8">
    <location>
        <begin position="343"/>
        <end position="362"/>
    </location>
</feature>
<dbReference type="PANTHER" id="PTHR33908">
    <property type="entry name" value="MANNOSYLTRANSFERASE YKCB-RELATED"/>
    <property type="match status" value="1"/>
</dbReference>
<dbReference type="GO" id="GO:0009103">
    <property type="term" value="P:lipopolysaccharide biosynthetic process"/>
    <property type="evidence" value="ECO:0007669"/>
    <property type="project" value="UniProtKB-ARBA"/>
</dbReference>
<feature type="transmembrane region" description="Helical" evidence="8">
    <location>
        <begin position="207"/>
        <end position="226"/>
    </location>
</feature>
<evidence type="ECO:0000256" key="8">
    <source>
        <dbReference type="SAM" id="Phobius"/>
    </source>
</evidence>
<dbReference type="InterPro" id="IPR050297">
    <property type="entry name" value="LipidA_mod_glycosyltrf_83"/>
</dbReference>
<evidence type="ECO:0000256" key="3">
    <source>
        <dbReference type="ARBA" id="ARBA00022676"/>
    </source>
</evidence>
<dbReference type="EMBL" id="QQYZ01000038">
    <property type="protein sequence ID" value="RSY76390.1"/>
    <property type="molecule type" value="Genomic_DNA"/>
</dbReference>
<organism evidence="10 11">
    <name type="scientific">Sphingomonas koreensis</name>
    <dbReference type="NCBI Taxonomy" id="93064"/>
    <lineage>
        <taxon>Bacteria</taxon>
        <taxon>Pseudomonadati</taxon>
        <taxon>Pseudomonadota</taxon>
        <taxon>Alphaproteobacteria</taxon>
        <taxon>Sphingomonadales</taxon>
        <taxon>Sphingomonadaceae</taxon>
        <taxon>Sphingomonas</taxon>
    </lineage>
</organism>
<feature type="transmembrane region" description="Helical" evidence="8">
    <location>
        <begin position="368"/>
        <end position="386"/>
    </location>
</feature>
<dbReference type="GO" id="GO:0016763">
    <property type="term" value="F:pentosyltransferase activity"/>
    <property type="evidence" value="ECO:0007669"/>
    <property type="project" value="TreeGrafter"/>
</dbReference>
<dbReference type="Proteomes" id="UP000287746">
    <property type="component" value="Unassembled WGS sequence"/>
</dbReference>
<evidence type="ECO:0000259" key="9">
    <source>
        <dbReference type="Pfam" id="PF13231"/>
    </source>
</evidence>
<feature type="transmembrane region" description="Helical" evidence="8">
    <location>
        <begin position="12"/>
        <end position="31"/>
    </location>
</feature>
<keyword evidence="6 8" id="KW-1133">Transmembrane helix</keyword>
<name>A0A430FXP7_9SPHN</name>
<gene>
    <name evidence="10" type="ORF">DAH66_21570</name>
</gene>
<keyword evidence="7 8" id="KW-0472">Membrane</keyword>
<evidence type="ECO:0000256" key="1">
    <source>
        <dbReference type="ARBA" id="ARBA00004651"/>
    </source>
</evidence>
<keyword evidence="3" id="KW-0328">Glycosyltransferase</keyword>
<reference evidence="10 11" key="1">
    <citation type="submission" date="2018-07" db="EMBL/GenBank/DDBJ databases">
        <title>Genomic and Epidemiologic Investigation of an Indolent Hospital Outbreak.</title>
        <authorList>
            <person name="Johnson R.C."/>
            <person name="Deming C."/>
            <person name="Conlan S."/>
            <person name="Zellmer C.J."/>
            <person name="Michelin A.V."/>
            <person name="Lee-Lin S."/>
            <person name="Thomas P.J."/>
            <person name="Park M."/>
            <person name="Weingarten R.A."/>
            <person name="Less J."/>
            <person name="Dekker J.P."/>
            <person name="Frank K.M."/>
            <person name="Musser K.A."/>
            <person name="Mcquiston J.R."/>
            <person name="Henderson D.K."/>
            <person name="Lau A.F."/>
            <person name="Palmore T.N."/>
            <person name="Segre J.A."/>
        </authorList>
    </citation>
    <scope>NUCLEOTIDE SEQUENCE [LARGE SCALE GENOMIC DNA]</scope>
    <source>
        <strain evidence="10 11">SK-CDC1_0717</strain>
    </source>
</reference>
<feature type="transmembrane region" description="Helical" evidence="8">
    <location>
        <begin position="116"/>
        <end position="135"/>
    </location>
</feature>
<accession>A0A430FXP7</accession>
<evidence type="ECO:0000256" key="5">
    <source>
        <dbReference type="ARBA" id="ARBA00022692"/>
    </source>
</evidence>
<keyword evidence="5 8" id="KW-0812">Transmembrane</keyword>
<keyword evidence="2" id="KW-1003">Cell membrane</keyword>
<dbReference type="RefSeq" id="WP_126006227.1">
    <property type="nucleotide sequence ID" value="NZ_QQYZ01000038.1"/>
</dbReference>
<dbReference type="Pfam" id="PF13231">
    <property type="entry name" value="PMT_2"/>
    <property type="match status" value="1"/>
</dbReference>
<dbReference type="AlphaFoldDB" id="A0A430FXP7"/>
<proteinExistence type="predicted"/>
<evidence type="ECO:0000256" key="6">
    <source>
        <dbReference type="ARBA" id="ARBA00022989"/>
    </source>
</evidence>
<dbReference type="GO" id="GO:0005886">
    <property type="term" value="C:plasma membrane"/>
    <property type="evidence" value="ECO:0007669"/>
    <property type="project" value="UniProtKB-SubCell"/>
</dbReference>
<dbReference type="InterPro" id="IPR038731">
    <property type="entry name" value="RgtA/B/C-like"/>
</dbReference>
<evidence type="ECO:0000313" key="10">
    <source>
        <dbReference type="EMBL" id="RSY76390.1"/>
    </source>
</evidence>
<feature type="transmembrane region" description="Helical" evidence="8">
    <location>
        <begin position="85"/>
        <end position="104"/>
    </location>
</feature>
<feature type="domain" description="Glycosyltransferase RgtA/B/C/D-like" evidence="9">
    <location>
        <begin position="75"/>
        <end position="216"/>
    </location>
</feature>
<protein>
    <recommendedName>
        <fullName evidence="9">Glycosyltransferase RgtA/B/C/D-like domain-containing protein</fullName>
    </recommendedName>
</protein>
<evidence type="ECO:0000313" key="11">
    <source>
        <dbReference type="Proteomes" id="UP000287746"/>
    </source>
</evidence>
<evidence type="ECO:0000256" key="7">
    <source>
        <dbReference type="ARBA" id="ARBA00023136"/>
    </source>
</evidence>
<comment type="caution">
    <text evidence="10">The sequence shown here is derived from an EMBL/GenBank/DDBJ whole genome shotgun (WGS) entry which is preliminary data.</text>
</comment>
<evidence type="ECO:0000256" key="4">
    <source>
        <dbReference type="ARBA" id="ARBA00022679"/>
    </source>
</evidence>